<feature type="compositionally biased region" description="Basic and acidic residues" evidence="1">
    <location>
        <begin position="293"/>
        <end position="310"/>
    </location>
</feature>
<sequence length="377" mass="41426">MRRARPKIAPNLVSASRSSKVAMAKGEAADKSNEDVAQASNIITNLTQESSILPSLEPNSEATRSEESTLIITFPHPEPVLLHPPEVLEITSSSIDKENVLTVVSDDVSRDSQGSGSVNEPGVPSFPRFKSKNKIQPILSNAPHRVRTFSSASESEDDAAKKQSRTPLSPVKKSPAKKDNVDTTSTPLPPNSSTEKGKKGKKKSDQKTPLQIKKAMMKRKLASGEVDRSKLTMFDLIYYNPDDGERPPNAAEKFQMRLKPFEVEEIAKESQVANVESTGNAILDDNLAEEEEMRLIEENPENGKNEGEKQSEEEDEEEEAAMPVPQIRLGPDGEIILDEKSLVIDTSETKRNKSQLANAPIIVENNPTMKLLASIEH</sequence>
<dbReference type="PANTHER" id="PTHR22929">
    <property type="entry name" value="RNA POLYMERASE III TRANSCRIPTION INITIATION FACTOR B"/>
    <property type="match status" value="1"/>
</dbReference>
<feature type="region of interest" description="Disordered" evidence="1">
    <location>
        <begin position="1"/>
        <end position="36"/>
    </location>
</feature>
<dbReference type="EMBL" id="GL732523">
    <property type="protein sequence ID" value="EFX90353.1"/>
    <property type="molecule type" value="Genomic_DNA"/>
</dbReference>
<dbReference type="GO" id="GO:0000126">
    <property type="term" value="C:transcription factor TFIIIB complex"/>
    <property type="evidence" value="ECO:0000318"/>
    <property type="project" value="GO_Central"/>
</dbReference>
<gene>
    <name evidence="2" type="ORF">DAPPUDRAFT_300068</name>
</gene>
<dbReference type="PhylomeDB" id="E9FSA8"/>
<accession>E9FSA8</accession>
<dbReference type="Proteomes" id="UP000000305">
    <property type="component" value="Unassembled WGS sequence"/>
</dbReference>
<proteinExistence type="predicted"/>
<dbReference type="HOGENOM" id="CLU_734169_0_0_1"/>
<evidence type="ECO:0000256" key="1">
    <source>
        <dbReference type="SAM" id="MobiDB-lite"/>
    </source>
</evidence>
<keyword evidence="3" id="KW-1185">Reference proteome</keyword>
<reference evidence="2 3" key="1">
    <citation type="journal article" date="2011" name="Science">
        <title>The ecoresponsive genome of Daphnia pulex.</title>
        <authorList>
            <person name="Colbourne J.K."/>
            <person name="Pfrender M.E."/>
            <person name="Gilbert D."/>
            <person name="Thomas W.K."/>
            <person name="Tucker A."/>
            <person name="Oakley T.H."/>
            <person name="Tokishita S."/>
            <person name="Aerts A."/>
            <person name="Arnold G.J."/>
            <person name="Basu M.K."/>
            <person name="Bauer D.J."/>
            <person name="Caceres C.E."/>
            <person name="Carmel L."/>
            <person name="Casola C."/>
            <person name="Choi J.H."/>
            <person name="Detter J.C."/>
            <person name="Dong Q."/>
            <person name="Dusheyko S."/>
            <person name="Eads B.D."/>
            <person name="Frohlich T."/>
            <person name="Geiler-Samerotte K.A."/>
            <person name="Gerlach D."/>
            <person name="Hatcher P."/>
            <person name="Jogdeo S."/>
            <person name="Krijgsveld J."/>
            <person name="Kriventseva E.V."/>
            <person name="Kultz D."/>
            <person name="Laforsch C."/>
            <person name="Lindquist E."/>
            <person name="Lopez J."/>
            <person name="Manak J.R."/>
            <person name="Muller J."/>
            <person name="Pangilinan J."/>
            <person name="Patwardhan R.P."/>
            <person name="Pitluck S."/>
            <person name="Pritham E.J."/>
            <person name="Rechtsteiner A."/>
            <person name="Rho M."/>
            <person name="Rogozin I.B."/>
            <person name="Sakarya O."/>
            <person name="Salamov A."/>
            <person name="Schaack S."/>
            <person name="Shapiro H."/>
            <person name="Shiga Y."/>
            <person name="Skalitzky C."/>
            <person name="Smith Z."/>
            <person name="Souvorov A."/>
            <person name="Sung W."/>
            <person name="Tang Z."/>
            <person name="Tsuchiya D."/>
            <person name="Tu H."/>
            <person name="Vos H."/>
            <person name="Wang M."/>
            <person name="Wolf Y.I."/>
            <person name="Yamagata H."/>
            <person name="Yamada T."/>
            <person name="Ye Y."/>
            <person name="Shaw J.R."/>
            <person name="Andrews J."/>
            <person name="Crease T.J."/>
            <person name="Tang H."/>
            <person name="Lucas S.M."/>
            <person name="Robertson H.M."/>
            <person name="Bork P."/>
            <person name="Koonin E.V."/>
            <person name="Zdobnov E.M."/>
            <person name="Grigoriev I.V."/>
            <person name="Lynch M."/>
            <person name="Boore J.L."/>
        </authorList>
    </citation>
    <scope>NUCLEOTIDE SEQUENCE [LARGE SCALE GENOMIC DNA]</scope>
</reference>
<dbReference type="AlphaFoldDB" id="E9FSA8"/>
<dbReference type="STRING" id="6669.E9FSA8"/>
<protein>
    <submittedName>
        <fullName evidence="2">Uncharacterized protein</fullName>
    </submittedName>
</protein>
<dbReference type="GO" id="GO:0001156">
    <property type="term" value="F:TFIIIC-class transcription factor complex binding"/>
    <property type="evidence" value="ECO:0000318"/>
    <property type="project" value="GO_Central"/>
</dbReference>
<dbReference type="GO" id="GO:0070898">
    <property type="term" value="P:RNA polymerase III preinitiation complex assembly"/>
    <property type="evidence" value="ECO:0000318"/>
    <property type="project" value="GO_Central"/>
</dbReference>
<dbReference type="InParanoid" id="E9FSA8"/>
<organism evidence="2 3">
    <name type="scientific">Daphnia pulex</name>
    <name type="common">Water flea</name>
    <dbReference type="NCBI Taxonomy" id="6669"/>
    <lineage>
        <taxon>Eukaryota</taxon>
        <taxon>Metazoa</taxon>
        <taxon>Ecdysozoa</taxon>
        <taxon>Arthropoda</taxon>
        <taxon>Crustacea</taxon>
        <taxon>Branchiopoda</taxon>
        <taxon>Diplostraca</taxon>
        <taxon>Cladocera</taxon>
        <taxon>Anomopoda</taxon>
        <taxon>Daphniidae</taxon>
        <taxon>Daphnia</taxon>
    </lineage>
</organism>
<name>E9FSA8_DAPPU</name>
<evidence type="ECO:0000313" key="3">
    <source>
        <dbReference type="Proteomes" id="UP000000305"/>
    </source>
</evidence>
<dbReference type="PANTHER" id="PTHR22929:SF0">
    <property type="entry name" value="TRANSCRIPTION FACTOR TFIIIB COMPONENT B'' HOMOLOG"/>
    <property type="match status" value="1"/>
</dbReference>
<evidence type="ECO:0000313" key="2">
    <source>
        <dbReference type="EMBL" id="EFX90353.1"/>
    </source>
</evidence>
<feature type="compositionally biased region" description="Acidic residues" evidence="1">
    <location>
        <begin position="311"/>
        <end position="320"/>
    </location>
</feature>
<feature type="region of interest" description="Disordered" evidence="1">
    <location>
        <begin position="277"/>
        <end position="332"/>
    </location>
</feature>
<dbReference type="OMA" id="HEPEPHK"/>
<dbReference type="KEGG" id="dpx:DAPPUDRAFT_300068"/>
<feature type="region of interest" description="Disordered" evidence="1">
    <location>
        <begin position="105"/>
        <end position="224"/>
    </location>
</feature>
<dbReference type="OrthoDB" id="272624at2759"/>
<feature type="compositionally biased region" description="Low complexity" evidence="1">
    <location>
        <begin position="183"/>
        <end position="194"/>
    </location>
</feature>